<evidence type="ECO:0000256" key="1">
    <source>
        <dbReference type="SAM" id="SignalP"/>
    </source>
</evidence>
<keyword evidence="3" id="KW-1185">Reference proteome</keyword>
<organism evidence="2 3">
    <name type="scientific">Amycolatopsis japonica</name>
    <dbReference type="NCBI Taxonomy" id="208439"/>
    <lineage>
        <taxon>Bacteria</taxon>
        <taxon>Bacillati</taxon>
        <taxon>Actinomycetota</taxon>
        <taxon>Actinomycetes</taxon>
        <taxon>Pseudonocardiales</taxon>
        <taxon>Pseudonocardiaceae</taxon>
        <taxon>Amycolatopsis</taxon>
        <taxon>Amycolatopsis japonica group</taxon>
    </lineage>
</organism>
<evidence type="ECO:0000313" key="2">
    <source>
        <dbReference type="EMBL" id="AIG74300.1"/>
    </source>
</evidence>
<dbReference type="HOGENOM" id="CLU_182929_0_0_11"/>
<accession>A0A075UVN9</accession>
<name>A0A075UVN9_9PSEU</name>
<dbReference type="AlphaFoldDB" id="A0A075UVN9"/>
<proteinExistence type="predicted"/>
<keyword evidence="1" id="KW-0732">Signal</keyword>
<dbReference type="KEGG" id="aja:AJAP_06915"/>
<evidence type="ECO:0000313" key="3">
    <source>
        <dbReference type="Proteomes" id="UP000028492"/>
    </source>
</evidence>
<dbReference type="STRING" id="208439.AJAP_06915"/>
<gene>
    <name evidence="2" type="ORF">AJAP_06915</name>
</gene>
<protein>
    <submittedName>
        <fullName evidence="2">Putative secreted protein</fullName>
    </submittedName>
</protein>
<sequence>MSARTGKLLGLGIAATGLAHFAAPAAFEPVTKMAFADDVRNWTYRNGATELAIGLAIAARPTRKAGVAGLAVYAGWLGKRVLTRR</sequence>
<feature type="signal peptide" evidence="1">
    <location>
        <begin position="1"/>
        <end position="22"/>
    </location>
</feature>
<dbReference type="EMBL" id="CP008953">
    <property type="protein sequence ID" value="AIG74300.1"/>
    <property type="molecule type" value="Genomic_DNA"/>
</dbReference>
<dbReference type="eggNOG" id="COG4270">
    <property type="taxonomic scope" value="Bacteria"/>
</dbReference>
<feature type="chain" id="PRO_5038835976" evidence="1">
    <location>
        <begin position="23"/>
        <end position="85"/>
    </location>
</feature>
<reference evidence="2 3" key="1">
    <citation type="journal article" date="2014" name="J. Biotechnol.">
        <title>Complete genome sequence of the actinobacterium Amycolatopsis japonica MG417-CF17(T) (=DSM 44213T) producing (S,S)-N,N'-ethylenediaminedisuccinic acid.</title>
        <authorList>
            <person name="Stegmann E."/>
            <person name="Albersmeier A."/>
            <person name="Spohn M."/>
            <person name="Gert H."/>
            <person name="Weber T."/>
            <person name="Wohlleben W."/>
            <person name="Kalinowski J."/>
            <person name="Ruckert C."/>
        </authorList>
    </citation>
    <scope>NUCLEOTIDE SEQUENCE [LARGE SCALE GENOMIC DNA]</scope>
    <source>
        <strain evidence="3">MG417-CF17 (DSM 44213)</strain>
    </source>
</reference>
<dbReference type="Proteomes" id="UP000028492">
    <property type="component" value="Chromosome"/>
</dbReference>
<dbReference type="RefSeq" id="WP_037341666.1">
    <property type="nucleotide sequence ID" value="NZ_CP008953.1"/>
</dbReference>